<keyword evidence="17" id="KW-0175">Coiled coil</keyword>
<evidence type="ECO:0000256" key="9">
    <source>
        <dbReference type="ARBA" id="ARBA00022692"/>
    </source>
</evidence>
<comment type="similarity">
    <text evidence="2">Belongs to the CpsC/CapA family.</text>
</comment>
<evidence type="ECO:0000256" key="4">
    <source>
        <dbReference type="ARBA" id="ARBA00008883"/>
    </source>
</evidence>
<accession>A0A9E9CCD1</accession>
<dbReference type="Pfam" id="PF02706">
    <property type="entry name" value="Wzz"/>
    <property type="match status" value="1"/>
</dbReference>
<feature type="domain" description="AAA" evidence="19">
    <location>
        <begin position="513"/>
        <end position="640"/>
    </location>
</feature>
<dbReference type="GO" id="GO:0004715">
    <property type="term" value="F:non-membrane spanning protein tyrosine kinase activity"/>
    <property type="evidence" value="ECO:0007669"/>
    <property type="project" value="UniProtKB-EC"/>
</dbReference>
<comment type="catalytic activity">
    <reaction evidence="16">
        <text>L-tyrosyl-[protein] + ATP = O-phospho-L-tyrosyl-[protein] + ADP + H(+)</text>
        <dbReference type="Rhea" id="RHEA:10596"/>
        <dbReference type="Rhea" id="RHEA-COMP:10136"/>
        <dbReference type="Rhea" id="RHEA-COMP:20101"/>
        <dbReference type="ChEBI" id="CHEBI:15378"/>
        <dbReference type="ChEBI" id="CHEBI:30616"/>
        <dbReference type="ChEBI" id="CHEBI:46858"/>
        <dbReference type="ChEBI" id="CHEBI:61978"/>
        <dbReference type="ChEBI" id="CHEBI:456216"/>
        <dbReference type="EC" id="2.7.10.2"/>
    </reaction>
</comment>
<keyword evidence="11" id="KW-0418">Kinase</keyword>
<evidence type="ECO:0000256" key="12">
    <source>
        <dbReference type="ARBA" id="ARBA00022840"/>
    </source>
</evidence>
<dbReference type="GO" id="GO:0005524">
    <property type="term" value="F:ATP binding"/>
    <property type="evidence" value="ECO:0007669"/>
    <property type="project" value="UniProtKB-KW"/>
</dbReference>
<protein>
    <recommendedName>
        <fullName evidence="5">non-specific protein-tyrosine kinase</fullName>
        <ecNumber evidence="5">2.7.10.2</ecNumber>
    </recommendedName>
</protein>
<keyword evidence="8" id="KW-0808">Transferase</keyword>
<comment type="subcellular location">
    <subcellularLocation>
        <location evidence="1">Cell inner membrane</location>
        <topology evidence="1">Multi-pass membrane protein</topology>
    </subcellularLocation>
</comment>
<dbReference type="Pfam" id="PF13614">
    <property type="entry name" value="AAA_31"/>
    <property type="match status" value="1"/>
</dbReference>
<name>A0A9E9CCD1_9CYAN</name>
<comment type="similarity">
    <text evidence="4">Belongs to the etk/wzc family.</text>
</comment>
<evidence type="ECO:0000256" key="3">
    <source>
        <dbReference type="ARBA" id="ARBA00007316"/>
    </source>
</evidence>
<evidence type="ECO:0000256" key="10">
    <source>
        <dbReference type="ARBA" id="ARBA00022741"/>
    </source>
</evidence>
<dbReference type="InterPro" id="IPR025669">
    <property type="entry name" value="AAA_dom"/>
</dbReference>
<dbReference type="KEGG" id="tsin:OXH18_11590"/>
<evidence type="ECO:0000256" key="5">
    <source>
        <dbReference type="ARBA" id="ARBA00011903"/>
    </source>
</evidence>
<dbReference type="Pfam" id="PF13807">
    <property type="entry name" value="GNVR"/>
    <property type="match status" value="1"/>
</dbReference>
<evidence type="ECO:0000259" key="18">
    <source>
        <dbReference type="Pfam" id="PF02706"/>
    </source>
</evidence>
<evidence type="ECO:0000256" key="11">
    <source>
        <dbReference type="ARBA" id="ARBA00022777"/>
    </source>
</evidence>
<evidence type="ECO:0000256" key="13">
    <source>
        <dbReference type="ARBA" id="ARBA00022989"/>
    </source>
</evidence>
<evidence type="ECO:0000256" key="7">
    <source>
        <dbReference type="ARBA" id="ARBA00022519"/>
    </source>
</evidence>
<feature type="domain" description="Tyrosine-protein kinase G-rich" evidence="20">
    <location>
        <begin position="368"/>
        <end position="444"/>
    </location>
</feature>
<dbReference type="CDD" id="cd05387">
    <property type="entry name" value="BY-kinase"/>
    <property type="match status" value="1"/>
</dbReference>
<keyword evidence="9" id="KW-0812">Transmembrane</keyword>
<evidence type="ECO:0000313" key="21">
    <source>
        <dbReference type="EMBL" id="WAL62600.1"/>
    </source>
</evidence>
<dbReference type="InterPro" id="IPR032807">
    <property type="entry name" value="GNVR"/>
</dbReference>
<dbReference type="PANTHER" id="PTHR32309:SF13">
    <property type="entry name" value="FERRIC ENTEROBACTIN TRANSPORT PROTEIN FEPE"/>
    <property type="match status" value="1"/>
</dbReference>
<dbReference type="PANTHER" id="PTHR32309">
    <property type="entry name" value="TYROSINE-PROTEIN KINASE"/>
    <property type="match status" value="1"/>
</dbReference>
<feature type="domain" description="Polysaccharide chain length determinant N-terminal" evidence="18">
    <location>
        <begin position="9"/>
        <end position="94"/>
    </location>
</feature>
<reference evidence="21" key="1">
    <citation type="submission" date="2022-12" db="EMBL/GenBank/DDBJ databases">
        <title>Polyphasic identification of a Novel Hot-Spring Cyanobacterium Ocullathermofonsia sinensis gen nov. sp. nov. and Genomic Insights on its Adaptations to the Thermal Habitat.</title>
        <authorList>
            <person name="Daroch M."/>
            <person name="Tang J."/>
            <person name="Jiang Y."/>
        </authorList>
    </citation>
    <scope>NUCLEOTIDE SEQUENCE</scope>
    <source>
        <strain evidence="21">PKUAC-SCTA174</strain>
    </source>
</reference>
<evidence type="ECO:0000256" key="15">
    <source>
        <dbReference type="ARBA" id="ARBA00023137"/>
    </source>
</evidence>
<dbReference type="InterPro" id="IPR003856">
    <property type="entry name" value="LPS_length_determ_N"/>
</dbReference>
<evidence type="ECO:0000256" key="2">
    <source>
        <dbReference type="ARBA" id="ARBA00006683"/>
    </source>
</evidence>
<evidence type="ECO:0000256" key="1">
    <source>
        <dbReference type="ARBA" id="ARBA00004429"/>
    </source>
</evidence>
<dbReference type="Proteomes" id="UP001163152">
    <property type="component" value="Chromosome"/>
</dbReference>
<keyword evidence="7" id="KW-0997">Cell inner membrane</keyword>
<dbReference type="SUPFAM" id="SSF52540">
    <property type="entry name" value="P-loop containing nucleoside triphosphate hydrolases"/>
    <property type="match status" value="1"/>
</dbReference>
<dbReference type="PROSITE" id="PS51257">
    <property type="entry name" value="PROKAR_LIPOPROTEIN"/>
    <property type="match status" value="1"/>
</dbReference>
<feature type="coiled-coil region" evidence="17">
    <location>
        <begin position="340"/>
        <end position="405"/>
    </location>
</feature>
<comment type="similarity">
    <text evidence="3">Belongs to the CpsD/CapB family.</text>
</comment>
<evidence type="ECO:0000259" key="20">
    <source>
        <dbReference type="Pfam" id="PF13807"/>
    </source>
</evidence>
<dbReference type="EMBL" id="CP113797">
    <property type="protein sequence ID" value="WAL62600.1"/>
    <property type="molecule type" value="Genomic_DNA"/>
</dbReference>
<keyword evidence="10" id="KW-0547">Nucleotide-binding</keyword>
<evidence type="ECO:0000256" key="14">
    <source>
        <dbReference type="ARBA" id="ARBA00023136"/>
    </source>
</evidence>
<dbReference type="InterPro" id="IPR050445">
    <property type="entry name" value="Bact_polysacc_biosynth/exp"/>
</dbReference>
<evidence type="ECO:0000256" key="8">
    <source>
        <dbReference type="ARBA" id="ARBA00022679"/>
    </source>
</evidence>
<dbReference type="AlphaFoldDB" id="A0A9E9CCD1"/>
<evidence type="ECO:0000259" key="19">
    <source>
        <dbReference type="Pfam" id="PF13614"/>
    </source>
</evidence>
<keyword evidence="12" id="KW-0067">ATP-binding</keyword>
<gene>
    <name evidence="21" type="ORF">OXH18_11590</name>
</gene>
<keyword evidence="22" id="KW-1185">Reference proteome</keyword>
<keyword evidence="6" id="KW-1003">Cell membrane</keyword>
<evidence type="ECO:0000256" key="16">
    <source>
        <dbReference type="ARBA" id="ARBA00051245"/>
    </source>
</evidence>
<organism evidence="21 22">
    <name type="scientific">Thermocoleostomius sinensis A174</name>
    <dbReference type="NCBI Taxonomy" id="2016057"/>
    <lineage>
        <taxon>Bacteria</taxon>
        <taxon>Bacillati</taxon>
        <taxon>Cyanobacteriota</taxon>
        <taxon>Cyanophyceae</taxon>
        <taxon>Oculatellales</taxon>
        <taxon>Oculatellaceae</taxon>
        <taxon>Thermocoleostomius</taxon>
    </lineage>
</organism>
<proteinExistence type="inferred from homology"/>
<dbReference type="GO" id="GO:0005886">
    <property type="term" value="C:plasma membrane"/>
    <property type="evidence" value="ECO:0007669"/>
    <property type="project" value="UniProtKB-SubCell"/>
</dbReference>
<evidence type="ECO:0000256" key="17">
    <source>
        <dbReference type="SAM" id="Coils"/>
    </source>
</evidence>
<dbReference type="Gene3D" id="3.40.50.300">
    <property type="entry name" value="P-loop containing nucleotide triphosphate hydrolases"/>
    <property type="match status" value="1"/>
</dbReference>
<keyword evidence="14" id="KW-0472">Membrane</keyword>
<sequence length="715" mass="78213">MSKISSLPLILKRHSWAALATFASVVGTACVYLYTASPVYEASGRLMLDERRTSVSELGRALSEIPEGSQGSNPIATQAELVKSQRVLRRAIDQVFPEGTSPLDQPVVTPEQLSQDLQIKIVPATNILELSYRHSDPQVAADLLNAIADAMIQENVESIRREASSVRKFLEDRVPQQQARLEQAEAIESQYRQSSGVVSFEAQTSRLVESLAEIENEERTVMADLRQAQTRDALLQQVTGLTALRSAYTAVRVGQDEGLRNLRTQLSELEAKVIEHRSRLGERHPDLLAAIEQRDEMRAYYAQQLARLVPSGESVPASAEAADDVSKDLISQYIVGEVERTALEDRLRVVKTERQGLQSRISELPIKQQQLSALVRQREEAEATLKLLQSKLEEARIAEAQLVSNVQALDLAEIPDSPAVPNPPVVFVLAIVAGTLLSAGVVALLEAMDDVVRSAPEVEAAIQLPVLSDLPKLEPIATSPYELEHFLNDANLVEPYRLLLKTLEFRKDNQLNVILVSSAMAGEGKSDLAARLAAVAAMFARRTLLIDADLRQPIQHGLFNVPARPGLTDVIEGRKTLSEAVQTTEFGNLSLLPHGAWLARPSVIVEAPTMKTLISDAAARYDLVIIDTSPISLCVDAVTLSHLTDGLLFVARPDHTAKTAMMRAITELKGSGTSILGVVLNRTTDMTRPPDSSLIEQLQPAIDSLHSLRQPSVNN</sequence>
<dbReference type="RefSeq" id="WP_268612940.1">
    <property type="nucleotide sequence ID" value="NZ_CP113797.1"/>
</dbReference>
<keyword evidence="13" id="KW-1133">Transmembrane helix</keyword>
<evidence type="ECO:0000313" key="22">
    <source>
        <dbReference type="Proteomes" id="UP001163152"/>
    </source>
</evidence>
<dbReference type="InterPro" id="IPR027417">
    <property type="entry name" value="P-loop_NTPase"/>
</dbReference>
<dbReference type="EC" id="2.7.10.2" evidence="5"/>
<dbReference type="InterPro" id="IPR005702">
    <property type="entry name" value="Wzc-like_C"/>
</dbReference>
<dbReference type="NCBIfam" id="TIGR01007">
    <property type="entry name" value="eps_fam"/>
    <property type="match status" value="1"/>
</dbReference>
<keyword evidence="15" id="KW-0829">Tyrosine-protein kinase</keyword>
<evidence type="ECO:0000256" key="6">
    <source>
        <dbReference type="ARBA" id="ARBA00022475"/>
    </source>
</evidence>